<evidence type="ECO:0000313" key="12">
    <source>
        <dbReference type="Proteomes" id="UP001186944"/>
    </source>
</evidence>
<evidence type="ECO:0000256" key="3">
    <source>
        <dbReference type="ARBA" id="ARBA00022692"/>
    </source>
</evidence>
<dbReference type="PANTHER" id="PTHR24249">
    <property type="entry name" value="HISTAMINE RECEPTOR-RELATED G-PROTEIN COUPLED RECEPTOR"/>
    <property type="match status" value="1"/>
</dbReference>
<keyword evidence="5" id="KW-0297">G-protein coupled receptor</keyword>
<reference evidence="11" key="1">
    <citation type="submission" date="2019-08" db="EMBL/GenBank/DDBJ databases">
        <title>The improved chromosome-level genome for the pearl oyster Pinctada fucata martensii using PacBio sequencing and Hi-C.</title>
        <authorList>
            <person name="Zheng Z."/>
        </authorList>
    </citation>
    <scope>NUCLEOTIDE SEQUENCE</scope>
    <source>
        <strain evidence="11">ZZ-2019</strain>
        <tissue evidence="11">Adductor muscle</tissue>
    </source>
</reference>
<dbReference type="Proteomes" id="UP001186944">
    <property type="component" value="Unassembled WGS sequence"/>
</dbReference>
<evidence type="ECO:0000256" key="8">
    <source>
        <dbReference type="ARBA" id="ARBA00023224"/>
    </source>
</evidence>
<comment type="caution">
    <text evidence="11">The sequence shown here is derived from an EMBL/GenBank/DDBJ whole genome shotgun (WGS) entry which is preliminary data.</text>
</comment>
<dbReference type="Pfam" id="PF00001">
    <property type="entry name" value="7tm_1"/>
    <property type="match status" value="1"/>
</dbReference>
<accession>A0AA88Y3D9</accession>
<organism evidence="11 12">
    <name type="scientific">Pinctada imbricata</name>
    <name type="common">Atlantic pearl-oyster</name>
    <name type="synonym">Pinctada martensii</name>
    <dbReference type="NCBI Taxonomy" id="66713"/>
    <lineage>
        <taxon>Eukaryota</taxon>
        <taxon>Metazoa</taxon>
        <taxon>Spiralia</taxon>
        <taxon>Lophotrochozoa</taxon>
        <taxon>Mollusca</taxon>
        <taxon>Bivalvia</taxon>
        <taxon>Autobranchia</taxon>
        <taxon>Pteriomorphia</taxon>
        <taxon>Pterioida</taxon>
        <taxon>Pterioidea</taxon>
        <taxon>Pteriidae</taxon>
        <taxon>Pinctada</taxon>
    </lineage>
</organism>
<evidence type="ECO:0000256" key="4">
    <source>
        <dbReference type="ARBA" id="ARBA00022989"/>
    </source>
</evidence>
<dbReference type="PRINTS" id="PR00237">
    <property type="entry name" value="GPCRRHODOPSN"/>
</dbReference>
<evidence type="ECO:0000256" key="9">
    <source>
        <dbReference type="SAM" id="Phobius"/>
    </source>
</evidence>
<sequence length="311" mass="35542">MDRTDSTDTSAAFYAYYYGVFGLITLVNVIGNTLVIVVIVRHECLRRSCNAYLVNQAFADLFLAVTYPLYNLVYLDVVGSLFDDYWTCTIFISQVVVAIVASPWSLVAITANRYIAIIYPLSYVRYVTARSTALSIAVLWIGAETYTLVAHVAFSPKREASICTYEVMYTSRHAITLNIISGALPLIILICLYIRIIKVARRQARAIAAQRPVDNRTQTYKSDKRSTTVVTLLLGFYITTWLPVSIYFLYYFSCGECQISLYFRATTRIMVYVNSAINFFVYAVRLQTFRNCLMMEIKQLKNICMSPFRRQ</sequence>
<comment type="subcellular location">
    <subcellularLocation>
        <location evidence="1">Cell membrane</location>
        <topology evidence="1">Multi-pass membrane protein</topology>
    </subcellularLocation>
</comment>
<gene>
    <name evidence="11" type="ORF">FSP39_004533</name>
</gene>
<dbReference type="SUPFAM" id="SSF81321">
    <property type="entry name" value="Family A G protein-coupled receptor-like"/>
    <property type="match status" value="1"/>
</dbReference>
<keyword evidence="2" id="KW-1003">Cell membrane</keyword>
<evidence type="ECO:0000259" key="10">
    <source>
        <dbReference type="PROSITE" id="PS50262"/>
    </source>
</evidence>
<feature type="transmembrane region" description="Helical" evidence="9">
    <location>
        <begin position="229"/>
        <end position="249"/>
    </location>
</feature>
<dbReference type="InterPro" id="IPR050569">
    <property type="entry name" value="TAAR"/>
</dbReference>
<evidence type="ECO:0000256" key="5">
    <source>
        <dbReference type="ARBA" id="ARBA00023040"/>
    </source>
</evidence>
<evidence type="ECO:0000256" key="1">
    <source>
        <dbReference type="ARBA" id="ARBA00004651"/>
    </source>
</evidence>
<evidence type="ECO:0000256" key="7">
    <source>
        <dbReference type="ARBA" id="ARBA00023170"/>
    </source>
</evidence>
<keyword evidence="3 9" id="KW-0812">Transmembrane</keyword>
<keyword evidence="8" id="KW-0807">Transducer</keyword>
<dbReference type="AlphaFoldDB" id="A0AA88Y3D9"/>
<feature type="domain" description="G-protein coupled receptors family 1 profile" evidence="10">
    <location>
        <begin position="31"/>
        <end position="282"/>
    </location>
</feature>
<evidence type="ECO:0000256" key="6">
    <source>
        <dbReference type="ARBA" id="ARBA00023136"/>
    </source>
</evidence>
<feature type="transmembrane region" description="Helical" evidence="9">
    <location>
        <begin position="269"/>
        <end position="286"/>
    </location>
</feature>
<dbReference type="SMART" id="SM01381">
    <property type="entry name" value="7TM_GPCR_Srsx"/>
    <property type="match status" value="1"/>
</dbReference>
<keyword evidence="7" id="KW-0675">Receptor</keyword>
<dbReference type="GO" id="GO:0004930">
    <property type="term" value="F:G protein-coupled receptor activity"/>
    <property type="evidence" value="ECO:0007669"/>
    <property type="project" value="UniProtKB-KW"/>
</dbReference>
<proteinExistence type="predicted"/>
<evidence type="ECO:0000256" key="2">
    <source>
        <dbReference type="ARBA" id="ARBA00022475"/>
    </source>
</evidence>
<dbReference type="InterPro" id="IPR000276">
    <property type="entry name" value="GPCR_Rhodpsn"/>
</dbReference>
<dbReference type="Gene3D" id="1.20.1070.10">
    <property type="entry name" value="Rhodopsin 7-helix transmembrane proteins"/>
    <property type="match status" value="1"/>
</dbReference>
<keyword evidence="4 9" id="KW-1133">Transmembrane helix</keyword>
<name>A0AA88Y3D9_PINIB</name>
<feature type="transmembrane region" description="Helical" evidence="9">
    <location>
        <begin position="132"/>
        <end position="154"/>
    </location>
</feature>
<feature type="transmembrane region" description="Helical" evidence="9">
    <location>
        <begin position="15"/>
        <end position="40"/>
    </location>
</feature>
<evidence type="ECO:0000313" key="11">
    <source>
        <dbReference type="EMBL" id="KAK3096896.1"/>
    </source>
</evidence>
<protein>
    <recommendedName>
        <fullName evidence="10">G-protein coupled receptors family 1 profile domain-containing protein</fullName>
    </recommendedName>
</protein>
<feature type="transmembrane region" description="Helical" evidence="9">
    <location>
        <begin position="90"/>
        <end position="111"/>
    </location>
</feature>
<keyword evidence="6 9" id="KW-0472">Membrane</keyword>
<dbReference type="GO" id="GO:0005886">
    <property type="term" value="C:plasma membrane"/>
    <property type="evidence" value="ECO:0007669"/>
    <property type="project" value="UniProtKB-SubCell"/>
</dbReference>
<feature type="transmembrane region" description="Helical" evidence="9">
    <location>
        <begin position="52"/>
        <end position="70"/>
    </location>
</feature>
<keyword evidence="12" id="KW-1185">Reference proteome</keyword>
<dbReference type="InterPro" id="IPR017452">
    <property type="entry name" value="GPCR_Rhodpsn_7TM"/>
</dbReference>
<dbReference type="PROSITE" id="PS50262">
    <property type="entry name" value="G_PROTEIN_RECEP_F1_2"/>
    <property type="match status" value="1"/>
</dbReference>
<feature type="transmembrane region" description="Helical" evidence="9">
    <location>
        <begin position="174"/>
        <end position="196"/>
    </location>
</feature>
<dbReference type="EMBL" id="VSWD01000007">
    <property type="protein sequence ID" value="KAK3096896.1"/>
    <property type="molecule type" value="Genomic_DNA"/>
</dbReference>